<evidence type="ECO:0000256" key="1">
    <source>
        <dbReference type="SAM" id="MobiDB-lite"/>
    </source>
</evidence>
<dbReference type="InterPro" id="IPR011044">
    <property type="entry name" value="Quino_amine_DH_bsu"/>
</dbReference>
<accession>A0A3A8QFY6</accession>
<proteinExistence type="predicted"/>
<feature type="compositionally biased region" description="Low complexity" evidence="1">
    <location>
        <begin position="32"/>
        <end position="48"/>
    </location>
</feature>
<dbReference type="EMBL" id="RAWM01000074">
    <property type="protein sequence ID" value="RKH65195.1"/>
    <property type="molecule type" value="Genomic_DNA"/>
</dbReference>
<protein>
    <submittedName>
        <fullName evidence="2">Uncharacterized protein</fullName>
    </submittedName>
</protein>
<comment type="caution">
    <text evidence="2">The sequence shown here is derived from an EMBL/GenBank/DDBJ whole genome shotgun (WGS) entry which is preliminary data.</text>
</comment>
<dbReference type="Proteomes" id="UP000282656">
    <property type="component" value="Unassembled WGS sequence"/>
</dbReference>
<dbReference type="AlphaFoldDB" id="A0A3A8QFY6"/>
<organism evidence="2 3">
    <name type="scientific">Corallococcus interemptor</name>
    <dbReference type="NCBI Taxonomy" id="2316720"/>
    <lineage>
        <taxon>Bacteria</taxon>
        <taxon>Pseudomonadati</taxon>
        <taxon>Myxococcota</taxon>
        <taxon>Myxococcia</taxon>
        <taxon>Myxococcales</taxon>
        <taxon>Cystobacterineae</taxon>
        <taxon>Myxococcaceae</taxon>
        <taxon>Corallococcus</taxon>
    </lineage>
</organism>
<feature type="region of interest" description="Disordered" evidence="1">
    <location>
        <begin position="24"/>
        <end position="69"/>
    </location>
</feature>
<feature type="compositionally biased region" description="Polar residues" evidence="1">
    <location>
        <begin position="624"/>
        <end position="636"/>
    </location>
</feature>
<reference evidence="3" key="1">
    <citation type="submission" date="2018-09" db="EMBL/GenBank/DDBJ databases">
        <authorList>
            <person name="Livingstone P.G."/>
            <person name="Whitworth D.E."/>
        </authorList>
    </citation>
    <scope>NUCLEOTIDE SEQUENCE [LARGE SCALE GENOMIC DNA]</scope>
    <source>
        <strain evidence="3">AB047A</strain>
    </source>
</reference>
<dbReference type="RefSeq" id="WP_121770806.1">
    <property type="nucleotide sequence ID" value="NZ_RAWM01000074.1"/>
</dbReference>
<dbReference type="OrthoDB" id="5478988at2"/>
<dbReference type="SUPFAM" id="SSF50969">
    <property type="entry name" value="YVTN repeat-like/Quinoprotein amine dehydrogenase"/>
    <property type="match status" value="1"/>
</dbReference>
<evidence type="ECO:0000313" key="3">
    <source>
        <dbReference type="Proteomes" id="UP000282656"/>
    </source>
</evidence>
<name>A0A3A8QFY6_9BACT</name>
<evidence type="ECO:0000313" key="2">
    <source>
        <dbReference type="EMBL" id="RKH65195.1"/>
    </source>
</evidence>
<keyword evidence="3" id="KW-1185">Reference proteome</keyword>
<sequence length="826" mass="86364">MVSSAWSTVRGVVLAVLLAACSGDPQEERPDAGSVDAGSVDAGSGDAGLPPPDGGSTPGDAGTCEDDDPCTVESRDDAGLCVVTKAPDGTACDDGDVCTTQDQCVSGVCGGSPTTSAPQTFGTAWSHGASPAERSTAPLEGLAEFVSDDRLVFGDRLGGSGLSVSLVRVTEDGLQRVAQAALDIRVDRFFGATDWSDRMLTFFIPLGPDRVLVAGSRQRLELLGLEGDRLTSLARLPLHPSSNSILGGTGRGDHFWLCNGSFVTPYRIDPGNVLVADDTHNLQLPGTCNSLSLSPDGLTLWAGTSRGLVQVDVSRPEAPVVQPTLLPSLSLFQARSDGTYVVAHELLRYGQMGRILVYRQSDLTGTATPTPVKAFLPVEDTSRWERPVGFVFLQDSLLVEWVRLTGPMRAYVVERHALNASGVSSVVATLPLRESEEVGLTLSPFQLTGVGRHAVLQPWRRVVSLEGTDALRFRTGVHHGSFERVQAAADGSLLAVGPFGSHRVSVEDPQAPAVLSGGTALPADTQRLRLAPARPGVATRELVTLPALGANVHQEAGKAVLSCLRTGANGLLEPDGQVRIPNGPAVLASAKGQLFQAAPITGGGFTLRRFALDAACTGQELTPASEETVTVDPSSPETRKGSALAVDGTRSELLLGEMRYVSPDKPARIPLLWRSWSGEGGTATGELSGSTDQFTAMALAGGRGLVIENGREVYLLEREGTRINVRAHVNLAERASPVDVSRILAFDGVVAYLAISTVPSGVLALRAEDLSELGRYPTPAPVRSVTFAGPRLVLGMNEALTVAAPVCLGAAGPATYAASLRPGSTN</sequence>
<gene>
    <name evidence="2" type="ORF">D7X96_24055</name>
</gene>
<feature type="region of interest" description="Disordered" evidence="1">
    <location>
        <begin position="624"/>
        <end position="643"/>
    </location>
</feature>